<gene>
    <name evidence="3" type="ORF">E1B28_001615</name>
</gene>
<dbReference type="GeneID" id="66070691"/>
<dbReference type="RefSeq" id="XP_043016273.1">
    <property type="nucleotide sequence ID" value="XM_043147563.1"/>
</dbReference>
<dbReference type="OrthoDB" id="2756618at2759"/>
<feature type="compositionally biased region" description="Polar residues" evidence="1">
    <location>
        <begin position="292"/>
        <end position="310"/>
    </location>
</feature>
<dbReference type="EMBL" id="CM032181">
    <property type="protein sequence ID" value="KAG7099803.1"/>
    <property type="molecule type" value="Genomic_DNA"/>
</dbReference>
<feature type="region of interest" description="Disordered" evidence="1">
    <location>
        <begin position="290"/>
        <end position="321"/>
    </location>
</feature>
<evidence type="ECO:0000256" key="2">
    <source>
        <dbReference type="SAM" id="Phobius"/>
    </source>
</evidence>
<sequence length="360" mass="39992">MQTDVAELVGMIVEAILYGIFTVLTIGTLYILTKRGSNADLNYAVIFTSVLMFVLATAEIVVNCVVIFDAFIEIAPGPNPRAVRKLKMDNLGNPLVLAKKAIFLTMMILGDVIVIYRCWIVWAKNWYVIILSSLCCLASATIAYMTMYSAQHPGTYPGLLERPWASGAAMFTLSIVANGVANLLIAFRIWRNEREVIHHSTGSSRTAGRLPSSVVWGRNSFFPIARIILESGALYTVFLIAFTIVLRRETPRRQQSMPILANMITPLIGIIFSLVIVRVKILSNRSLKDSQRTTAASSQHPIEFNQNRSEQNNDEEMYALEPESNVSLQGKSIAYSSKHVPVQSDQVEGYGRHRATSDIS</sequence>
<dbReference type="Proteomes" id="UP001049176">
    <property type="component" value="Chromosome 1"/>
</dbReference>
<reference evidence="3" key="1">
    <citation type="journal article" date="2021" name="Genome Biol. Evol.">
        <title>The assembled and annotated genome of the fairy-ring fungus Marasmius oreades.</title>
        <authorList>
            <person name="Hiltunen M."/>
            <person name="Ament-Velasquez S.L."/>
            <person name="Johannesson H."/>
        </authorList>
    </citation>
    <scope>NUCLEOTIDE SEQUENCE</scope>
    <source>
        <strain evidence="3">03SP1</strain>
    </source>
</reference>
<keyword evidence="2" id="KW-1133">Transmembrane helix</keyword>
<feature type="transmembrane region" description="Helical" evidence="2">
    <location>
        <begin position="168"/>
        <end position="190"/>
    </location>
</feature>
<comment type="caution">
    <text evidence="3">The sequence shown here is derived from an EMBL/GenBank/DDBJ whole genome shotgun (WGS) entry which is preliminary data.</text>
</comment>
<protein>
    <submittedName>
        <fullName evidence="3">Uncharacterized protein</fullName>
    </submittedName>
</protein>
<evidence type="ECO:0000313" key="4">
    <source>
        <dbReference type="Proteomes" id="UP001049176"/>
    </source>
</evidence>
<accession>A0A9P7V3U7</accession>
<feature type="transmembrane region" description="Helical" evidence="2">
    <location>
        <begin position="227"/>
        <end position="247"/>
    </location>
</feature>
<dbReference type="AlphaFoldDB" id="A0A9P7V3U7"/>
<keyword evidence="2" id="KW-0472">Membrane</keyword>
<organism evidence="3 4">
    <name type="scientific">Marasmius oreades</name>
    <name type="common">fairy-ring Marasmius</name>
    <dbReference type="NCBI Taxonomy" id="181124"/>
    <lineage>
        <taxon>Eukaryota</taxon>
        <taxon>Fungi</taxon>
        <taxon>Dikarya</taxon>
        <taxon>Basidiomycota</taxon>
        <taxon>Agaricomycotina</taxon>
        <taxon>Agaricomycetes</taxon>
        <taxon>Agaricomycetidae</taxon>
        <taxon>Agaricales</taxon>
        <taxon>Marasmiineae</taxon>
        <taxon>Marasmiaceae</taxon>
        <taxon>Marasmius</taxon>
    </lineage>
</organism>
<keyword evidence="4" id="KW-1185">Reference proteome</keyword>
<feature type="transmembrane region" description="Helical" evidence="2">
    <location>
        <begin position="44"/>
        <end position="68"/>
    </location>
</feature>
<evidence type="ECO:0000313" key="3">
    <source>
        <dbReference type="EMBL" id="KAG7099803.1"/>
    </source>
</evidence>
<feature type="transmembrane region" description="Helical" evidence="2">
    <location>
        <begin position="12"/>
        <end position="32"/>
    </location>
</feature>
<feature type="transmembrane region" description="Helical" evidence="2">
    <location>
        <begin position="126"/>
        <end position="148"/>
    </location>
</feature>
<name>A0A9P7V3U7_9AGAR</name>
<dbReference type="KEGG" id="more:E1B28_001615"/>
<evidence type="ECO:0000256" key="1">
    <source>
        <dbReference type="SAM" id="MobiDB-lite"/>
    </source>
</evidence>
<feature type="transmembrane region" description="Helical" evidence="2">
    <location>
        <begin position="101"/>
        <end position="119"/>
    </location>
</feature>
<proteinExistence type="predicted"/>
<keyword evidence="2" id="KW-0812">Transmembrane</keyword>
<feature type="transmembrane region" description="Helical" evidence="2">
    <location>
        <begin position="259"/>
        <end position="279"/>
    </location>
</feature>